<sequence>MKIAYISTYPPRECGLATFNQNLIQAISSNQKENVSTKNGYVIALNDSESLDEYNYPEEVKVIIRQQHIEDYNQAAEYINKGDTDCCILQHEFGIFGGDCGVYVLPFIKKIDKPIISIFHTVLKSPSYLQKMIIQEIARVSAKVVVMGRCAVGFLKDIYDVPEEKIEFIEHGVPDLEAPVLNQVKASPMFAGRKVLLTFGLLSRNKGLETVVRALPAIAAVHPEILYVILGNTHPGIRKSSGEEYRESLISLAEELGVRDNLAFINKFVTEEDLIQYLTATDIYVTPYLNEAQITSGTLSYAVGAGAAVLSTPYWHATELLDEDRGRLFNFKDHTRLSDLVLELLEDPEKLKAIKSNAYNYGLGLRWPVIGKRYISIAKDAIENPDLSDKIFSQIMDAEVLPPFSLKYIKLLTDSTGIIQHAKYGIPNWKEGYCLDDNARALVMALMSYQLDGNEDALKLMNPYMSFIHYMQNEDGSFRNFLSYGREYLDELGSEDAFGRAVWALGYLVRYSPGNSYAEFGEELLWKALPQAENLRYLRGIANSIIGICHYLKTHSSDKEMMKVMLSLTKKLTDAYDTTSGENWHWFENYLTYDNAILPLALYHSAEITADKKVLEIAIKTTDFLELHTVNDKYLNPIGNDGWYFREGEKPLNDQQAIETMAMVLMYSQAFSVTGKEEYMKKMTLSYLWFLGENSLRTPLYDQETGGCCDGLQMHGVNRNQGAESTLAYLISHLSVMLAFKQNYKNSQDVGKLEKVMLK</sequence>
<dbReference type="Gene3D" id="3.40.50.2000">
    <property type="entry name" value="Glycogen Phosphorylase B"/>
    <property type="match status" value="2"/>
</dbReference>
<evidence type="ECO:0000259" key="1">
    <source>
        <dbReference type="Pfam" id="PF00534"/>
    </source>
</evidence>
<accession>A0A2T0UBD2</accession>
<comment type="caution">
    <text evidence="2">The sequence shown here is derived from an EMBL/GenBank/DDBJ whole genome shotgun (WGS) entry which is preliminary data.</text>
</comment>
<dbReference type="EMBL" id="PVTH01000001">
    <property type="protein sequence ID" value="PRY55250.1"/>
    <property type="molecule type" value="Genomic_DNA"/>
</dbReference>
<dbReference type="InterPro" id="IPR001296">
    <property type="entry name" value="Glyco_trans_1"/>
</dbReference>
<dbReference type="Pfam" id="PF00534">
    <property type="entry name" value="Glycos_transf_1"/>
    <property type="match status" value="1"/>
</dbReference>
<dbReference type="GO" id="GO:0005975">
    <property type="term" value="P:carbohydrate metabolic process"/>
    <property type="evidence" value="ECO:0007669"/>
    <property type="project" value="InterPro"/>
</dbReference>
<protein>
    <submittedName>
        <fullName evidence="2">Glycosyltransferase involved in cell wall biosynthesis</fullName>
    </submittedName>
</protein>
<dbReference type="Proteomes" id="UP000238034">
    <property type="component" value="Unassembled WGS sequence"/>
</dbReference>
<dbReference type="Gene3D" id="1.50.10.20">
    <property type="match status" value="1"/>
</dbReference>
<dbReference type="GO" id="GO:0016757">
    <property type="term" value="F:glycosyltransferase activity"/>
    <property type="evidence" value="ECO:0007669"/>
    <property type="project" value="InterPro"/>
</dbReference>
<dbReference type="OrthoDB" id="9765330at2"/>
<dbReference type="RefSeq" id="WP_106290522.1">
    <property type="nucleotide sequence ID" value="NZ_PVTH01000001.1"/>
</dbReference>
<name>A0A2T0UBD2_9SPHI</name>
<dbReference type="SUPFAM" id="SSF53756">
    <property type="entry name" value="UDP-Glycosyltransferase/glycogen phosphorylase"/>
    <property type="match status" value="1"/>
</dbReference>
<proteinExistence type="predicted"/>
<evidence type="ECO:0000313" key="3">
    <source>
        <dbReference type="Proteomes" id="UP000238034"/>
    </source>
</evidence>
<dbReference type="AlphaFoldDB" id="A0A2T0UBD2"/>
<dbReference type="CDD" id="cd03822">
    <property type="entry name" value="GT4_mannosyltransferase-like"/>
    <property type="match status" value="1"/>
</dbReference>
<keyword evidence="2" id="KW-0808">Transferase</keyword>
<feature type="domain" description="Glycosyl transferase family 1" evidence="1">
    <location>
        <begin position="189"/>
        <end position="360"/>
    </location>
</feature>
<reference evidence="2 3" key="1">
    <citation type="submission" date="2018-03" db="EMBL/GenBank/DDBJ databases">
        <title>Genomic Encyclopedia of Type Strains, Phase III (KMG-III): the genomes of soil and plant-associated and newly described type strains.</title>
        <authorList>
            <person name="Whitman W."/>
        </authorList>
    </citation>
    <scope>NUCLEOTIDE SEQUENCE [LARGE SCALE GENOMIC DNA]</scope>
    <source>
        <strain evidence="2 3">CGMCC 1.9313</strain>
    </source>
</reference>
<organism evidence="2 3">
    <name type="scientific">Arcticibacter pallidicorallinus</name>
    <dbReference type="NCBI Taxonomy" id="1259464"/>
    <lineage>
        <taxon>Bacteria</taxon>
        <taxon>Pseudomonadati</taxon>
        <taxon>Bacteroidota</taxon>
        <taxon>Sphingobacteriia</taxon>
        <taxon>Sphingobacteriales</taxon>
        <taxon>Sphingobacteriaceae</taxon>
        <taxon>Arcticibacter</taxon>
    </lineage>
</organism>
<evidence type="ECO:0000313" key="2">
    <source>
        <dbReference type="EMBL" id="PRY55250.1"/>
    </source>
</evidence>
<gene>
    <name evidence="2" type="ORF">B0I27_101219</name>
</gene>
<dbReference type="PANTHER" id="PTHR12526">
    <property type="entry name" value="GLYCOSYLTRANSFERASE"/>
    <property type="match status" value="1"/>
</dbReference>
<keyword evidence="3" id="KW-1185">Reference proteome</keyword>
<dbReference type="SUPFAM" id="SSF48208">
    <property type="entry name" value="Six-hairpin glycosidases"/>
    <property type="match status" value="1"/>
</dbReference>
<dbReference type="PANTHER" id="PTHR12526:SF572">
    <property type="entry name" value="BLL5144 PROTEIN"/>
    <property type="match status" value="1"/>
</dbReference>
<dbReference type="InterPro" id="IPR008928">
    <property type="entry name" value="6-hairpin_glycosidase_sf"/>
</dbReference>